<evidence type="ECO:0000313" key="7">
    <source>
        <dbReference type="Proteomes" id="UP000321749"/>
    </source>
</evidence>
<evidence type="ECO:0000256" key="1">
    <source>
        <dbReference type="ARBA" id="ARBA00005417"/>
    </source>
</evidence>
<gene>
    <name evidence="6" type="ORF">ABA31_13060</name>
</gene>
<keyword evidence="2" id="KW-0813">Transport</keyword>
<dbReference type="InterPro" id="IPR017871">
    <property type="entry name" value="ABC_transporter-like_CS"/>
</dbReference>
<dbReference type="SUPFAM" id="SSF52540">
    <property type="entry name" value="P-loop containing nucleoside triphosphate hydrolases"/>
    <property type="match status" value="1"/>
</dbReference>
<dbReference type="InterPro" id="IPR050319">
    <property type="entry name" value="ABC_transp_ATP-bind"/>
</dbReference>
<comment type="similarity">
    <text evidence="1">Belongs to the ABC transporter superfamily.</text>
</comment>
<dbReference type="PROSITE" id="PS00211">
    <property type="entry name" value="ABC_TRANSPORTER_1"/>
    <property type="match status" value="1"/>
</dbReference>
<dbReference type="InterPro" id="IPR003593">
    <property type="entry name" value="AAA+_ATPase"/>
</dbReference>
<dbReference type="Gene3D" id="3.40.50.300">
    <property type="entry name" value="P-loop containing nucleotide triphosphate hydrolases"/>
    <property type="match status" value="1"/>
</dbReference>
<keyword evidence="4" id="KW-0067">ATP-binding</keyword>
<keyword evidence="3" id="KW-0547">Nucleotide-binding</keyword>
<dbReference type="GO" id="GO:0055085">
    <property type="term" value="P:transmembrane transport"/>
    <property type="evidence" value="ECO:0007669"/>
    <property type="project" value="UniProtKB-ARBA"/>
</dbReference>
<accession>A0AA87RBD2</accession>
<evidence type="ECO:0000256" key="3">
    <source>
        <dbReference type="ARBA" id="ARBA00022741"/>
    </source>
</evidence>
<dbReference type="PANTHER" id="PTHR43776:SF7">
    <property type="entry name" value="D,D-DIPEPTIDE TRANSPORT ATP-BINDING PROTEIN DDPF-RELATED"/>
    <property type="match status" value="1"/>
</dbReference>
<feature type="domain" description="ABC transporter" evidence="5">
    <location>
        <begin position="4"/>
        <end position="240"/>
    </location>
</feature>
<evidence type="ECO:0000313" key="6">
    <source>
        <dbReference type="EMBL" id="GEK79955.1"/>
    </source>
</evidence>
<evidence type="ECO:0000256" key="4">
    <source>
        <dbReference type="ARBA" id="ARBA00022840"/>
    </source>
</evidence>
<sequence>MSLLELDTVTVRFGHGARTVHALREVSLAVEEGQTLGLVGESGSGKSTAASVALGLRAPDAGEVRFDGRPLRRRRTAGEMQAVLQHPMWALNPRMTVAASIAEPLSVRTRDRAEVRARVAELLEQVSLEPAIAERRPHELSGGQRQRVAIARALITRPRFIVFDEAVSALDVSVQAQVLQLVRRLQAEHGFGALFISHDLAVVRYLADRICVMRAGEVVEDAPTEAFVAGPTHPYSRSLLEEL</sequence>
<dbReference type="PROSITE" id="PS50893">
    <property type="entry name" value="ABC_TRANSPORTER_2"/>
    <property type="match status" value="1"/>
</dbReference>
<evidence type="ECO:0000256" key="2">
    <source>
        <dbReference type="ARBA" id="ARBA00022448"/>
    </source>
</evidence>
<dbReference type="SMART" id="SM00382">
    <property type="entry name" value="AAA"/>
    <property type="match status" value="1"/>
</dbReference>
<dbReference type="PANTHER" id="PTHR43776">
    <property type="entry name" value="TRANSPORT ATP-BINDING PROTEIN"/>
    <property type="match status" value="1"/>
</dbReference>
<dbReference type="GO" id="GO:0005524">
    <property type="term" value="F:ATP binding"/>
    <property type="evidence" value="ECO:0007669"/>
    <property type="project" value="UniProtKB-KW"/>
</dbReference>
<dbReference type="RefSeq" id="WP_146793818.1">
    <property type="nucleotide sequence ID" value="NZ_BJUU01000006.1"/>
</dbReference>
<proteinExistence type="inferred from homology"/>
<dbReference type="CDD" id="cd03257">
    <property type="entry name" value="ABC_NikE_OppD_transporters"/>
    <property type="match status" value="1"/>
</dbReference>
<dbReference type="Proteomes" id="UP000321749">
    <property type="component" value="Unassembled WGS sequence"/>
</dbReference>
<dbReference type="Pfam" id="PF00005">
    <property type="entry name" value="ABC_tran"/>
    <property type="match status" value="1"/>
</dbReference>
<dbReference type="EMBL" id="BJUU01000006">
    <property type="protein sequence ID" value="GEK79955.1"/>
    <property type="molecule type" value="Genomic_DNA"/>
</dbReference>
<dbReference type="AlphaFoldDB" id="A0AA87RBD2"/>
<reference evidence="6 7" key="1">
    <citation type="submission" date="2019-07" db="EMBL/GenBank/DDBJ databases">
        <title>Whole genome shotgun sequence of Agrococcus baldri NBRC 103055.</title>
        <authorList>
            <person name="Hosoyama A."/>
            <person name="Uohara A."/>
            <person name="Ohji S."/>
            <person name="Ichikawa N."/>
        </authorList>
    </citation>
    <scope>NUCLEOTIDE SEQUENCE [LARGE SCALE GENOMIC DNA]</scope>
    <source>
        <strain evidence="6 7">NBRC 103055</strain>
    </source>
</reference>
<name>A0AA87RBD2_9MICO</name>
<evidence type="ECO:0000259" key="5">
    <source>
        <dbReference type="PROSITE" id="PS50893"/>
    </source>
</evidence>
<dbReference type="InterPro" id="IPR027417">
    <property type="entry name" value="P-loop_NTPase"/>
</dbReference>
<comment type="caution">
    <text evidence="6">The sequence shown here is derived from an EMBL/GenBank/DDBJ whole genome shotgun (WGS) entry which is preliminary data.</text>
</comment>
<keyword evidence="7" id="KW-1185">Reference proteome</keyword>
<dbReference type="InterPro" id="IPR003439">
    <property type="entry name" value="ABC_transporter-like_ATP-bd"/>
</dbReference>
<organism evidence="6 7">
    <name type="scientific">Agrococcus baldri</name>
    <dbReference type="NCBI Taxonomy" id="153730"/>
    <lineage>
        <taxon>Bacteria</taxon>
        <taxon>Bacillati</taxon>
        <taxon>Actinomycetota</taxon>
        <taxon>Actinomycetes</taxon>
        <taxon>Micrococcales</taxon>
        <taxon>Microbacteriaceae</taxon>
        <taxon>Agrococcus</taxon>
    </lineage>
</organism>
<dbReference type="GO" id="GO:0016887">
    <property type="term" value="F:ATP hydrolysis activity"/>
    <property type="evidence" value="ECO:0007669"/>
    <property type="project" value="InterPro"/>
</dbReference>
<protein>
    <recommendedName>
        <fullName evidence="5">ABC transporter domain-containing protein</fullName>
    </recommendedName>
</protein>